<dbReference type="Proteomes" id="UP000032142">
    <property type="component" value="Unassembled WGS sequence"/>
</dbReference>
<gene>
    <name evidence="1" type="ORF">F383_02291</name>
</gene>
<sequence length="25" mass="2910">MRPSYIIMSCSSLVHMMCTQHYTCS</sequence>
<protein>
    <submittedName>
        <fullName evidence="1">Uncharacterized protein</fullName>
    </submittedName>
</protein>
<reference evidence="2" key="1">
    <citation type="submission" date="2014-09" db="EMBL/GenBank/DDBJ databases">
        <authorList>
            <person name="Mudge J."/>
            <person name="Ramaraj T."/>
            <person name="Lindquist I.E."/>
            <person name="Bharti A.K."/>
            <person name="Sundararajan A."/>
            <person name="Cameron C.T."/>
            <person name="Woodward J.E."/>
            <person name="May G.D."/>
            <person name="Brubaker C."/>
            <person name="Broadhvest J."/>
            <person name="Wilkins T.A."/>
        </authorList>
    </citation>
    <scope>NUCLEOTIDE SEQUENCE</scope>
    <source>
        <strain evidence="2">cv. AKA8401</strain>
    </source>
</reference>
<dbReference type="EMBL" id="KN420425">
    <property type="protein sequence ID" value="KHG22039.1"/>
    <property type="molecule type" value="Genomic_DNA"/>
</dbReference>
<proteinExistence type="predicted"/>
<organism evidence="1 2">
    <name type="scientific">Gossypium arboreum</name>
    <name type="common">Tree cotton</name>
    <name type="synonym">Gossypium nanking</name>
    <dbReference type="NCBI Taxonomy" id="29729"/>
    <lineage>
        <taxon>Eukaryota</taxon>
        <taxon>Viridiplantae</taxon>
        <taxon>Streptophyta</taxon>
        <taxon>Embryophyta</taxon>
        <taxon>Tracheophyta</taxon>
        <taxon>Spermatophyta</taxon>
        <taxon>Magnoliopsida</taxon>
        <taxon>eudicotyledons</taxon>
        <taxon>Gunneridae</taxon>
        <taxon>Pentapetalae</taxon>
        <taxon>rosids</taxon>
        <taxon>malvids</taxon>
        <taxon>Malvales</taxon>
        <taxon>Malvaceae</taxon>
        <taxon>Malvoideae</taxon>
        <taxon>Gossypium</taxon>
    </lineage>
</organism>
<evidence type="ECO:0000313" key="2">
    <source>
        <dbReference type="Proteomes" id="UP000032142"/>
    </source>
</evidence>
<dbReference type="AlphaFoldDB" id="A0A0B0PCD3"/>
<accession>A0A0B0PCD3</accession>
<evidence type="ECO:0000313" key="1">
    <source>
        <dbReference type="EMBL" id="KHG22039.1"/>
    </source>
</evidence>
<keyword evidence="2" id="KW-1185">Reference proteome</keyword>
<name>A0A0B0PCD3_GOSAR</name>